<name>A0A0B7ISS8_9PROT</name>
<dbReference type="HOGENOM" id="CLU_3272604_0_0_4"/>
<proteinExistence type="predicted"/>
<reference evidence="2" key="1">
    <citation type="submission" date="2014-12" db="EMBL/GenBank/DDBJ databases">
        <authorList>
            <person name="Salcher M.M."/>
        </authorList>
    </citation>
    <scope>NUCLEOTIDE SEQUENCE [LARGE SCALE GENOMIC DNA]</scope>
    <source>
        <strain evidence="2">MMS-10A-171</strain>
    </source>
</reference>
<evidence type="ECO:0000313" key="2">
    <source>
        <dbReference type="Proteomes" id="UP000056322"/>
    </source>
</evidence>
<dbReference type="EMBL" id="LN794158">
    <property type="protein sequence ID" value="CEN55399.1"/>
    <property type="molecule type" value="Genomic_DNA"/>
</dbReference>
<evidence type="ECO:0000313" key="1">
    <source>
        <dbReference type="EMBL" id="CEN55399.1"/>
    </source>
</evidence>
<dbReference type="Proteomes" id="UP000056322">
    <property type="component" value="Chromosome 1"/>
</dbReference>
<keyword evidence="2" id="KW-1185">Reference proteome</keyword>
<sequence length="41" mass="4473">MLTVIRKDKPISSGLGGRVELLEPIRSGSPLALFVQTHQDI</sequence>
<gene>
    <name evidence="1" type="ORF">BN1209_0347</name>
</gene>
<dbReference type="AlphaFoldDB" id="A0A0B7ISS8"/>
<organism evidence="1 2">
    <name type="scientific">Candidatus Methylopumilus turicensis</name>
    <dbReference type="NCBI Taxonomy" id="1581680"/>
    <lineage>
        <taxon>Bacteria</taxon>
        <taxon>Pseudomonadati</taxon>
        <taxon>Pseudomonadota</taxon>
        <taxon>Betaproteobacteria</taxon>
        <taxon>Nitrosomonadales</taxon>
        <taxon>Methylophilaceae</taxon>
        <taxon>Candidatus Methylopumilus</taxon>
    </lineage>
</organism>
<protein>
    <submittedName>
        <fullName evidence="1">Uncharacterized protein</fullName>
    </submittedName>
</protein>
<dbReference type="KEGG" id="mbac:BN1209_0347"/>
<accession>A0A0B7ISS8</accession>